<name>A0ABY9C003_VITVI</name>
<evidence type="ECO:0000313" key="2">
    <source>
        <dbReference type="Proteomes" id="UP001227230"/>
    </source>
</evidence>
<dbReference type="EMBL" id="CP126652">
    <property type="protein sequence ID" value="WJZ88061.1"/>
    <property type="molecule type" value="Genomic_DNA"/>
</dbReference>
<proteinExistence type="predicted"/>
<sequence>MKPKVPVGDTASKIDIDVLPAAPTPNGDSQAGPSCYIRERIFQHAMSKCISGEGKSTKLQWLMKELEVGPVRMKEQVAAVGCNADLFNLESLCYVNPAAQWLVFGPRIEVTLDQRVE</sequence>
<protein>
    <submittedName>
        <fullName evidence="1">Uncharacterized protein</fullName>
    </submittedName>
</protein>
<evidence type="ECO:0000313" key="1">
    <source>
        <dbReference type="EMBL" id="WJZ88061.1"/>
    </source>
</evidence>
<organism evidence="1 2">
    <name type="scientific">Vitis vinifera</name>
    <name type="common">Grape</name>
    <dbReference type="NCBI Taxonomy" id="29760"/>
    <lineage>
        <taxon>Eukaryota</taxon>
        <taxon>Viridiplantae</taxon>
        <taxon>Streptophyta</taxon>
        <taxon>Embryophyta</taxon>
        <taxon>Tracheophyta</taxon>
        <taxon>Spermatophyta</taxon>
        <taxon>Magnoliopsida</taxon>
        <taxon>eudicotyledons</taxon>
        <taxon>Gunneridae</taxon>
        <taxon>Pentapetalae</taxon>
        <taxon>rosids</taxon>
        <taxon>Vitales</taxon>
        <taxon>Vitaceae</taxon>
        <taxon>Viteae</taxon>
        <taxon>Vitis</taxon>
    </lineage>
</organism>
<gene>
    <name evidence="1" type="ORF">VitviT2T_007393</name>
</gene>
<keyword evidence="2" id="KW-1185">Reference proteome</keyword>
<reference evidence="1 2" key="1">
    <citation type="journal article" date="2023" name="Hortic Res">
        <title>The complete reference genome for grapevine (Vitis vinifera L.) genetics and breeding.</title>
        <authorList>
            <person name="Shi X."/>
            <person name="Cao S."/>
            <person name="Wang X."/>
            <person name="Huang S."/>
            <person name="Wang Y."/>
            <person name="Liu Z."/>
            <person name="Liu W."/>
            <person name="Leng X."/>
            <person name="Peng Y."/>
            <person name="Wang N."/>
            <person name="Wang Y."/>
            <person name="Ma Z."/>
            <person name="Xu X."/>
            <person name="Zhang F."/>
            <person name="Xue H."/>
            <person name="Zhong H."/>
            <person name="Wang Y."/>
            <person name="Zhang K."/>
            <person name="Velt A."/>
            <person name="Avia K."/>
            <person name="Holtgrawe D."/>
            <person name="Grimplet J."/>
            <person name="Matus J.T."/>
            <person name="Ware D."/>
            <person name="Wu X."/>
            <person name="Wang H."/>
            <person name="Liu C."/>
            <person name="Fang Y."/>
            <person name="Rustenholz C."/>
            <person name="Cheng Z."/>
            <person name="Xiao H."/>
            <person name="Zhou Y."/>
        </authorList>
    </citation>
    <scope>NUCLEOTIDE SEQUENCE [LARGE SCALE GENOMIC DNA]</scope>
    <source>
        <strain evidence="2">cv. Pinot noir / PN40024</strain>
        <tissue evidence="1">Leaf</tissue>
    </source>
</reference>
<dbReference type="Proteomes" id="UP001227230">
    <property type="component" value="Chromosome 5"/>
</dbReference>
<accession>A0ABY9C003</accession>